<dbReference type="Pfam" id="PF01546">
    <property type="entry name" value="Peptidase_M20"/>
    <property type="match status" value="1"/>
</dbReference>
<reference evidence="16" key="2">
    <citation type="submission" date="2021-04" db="EMBL/GenBank/DDBJ databases">
        <authorList>
            <person name="Gilroy R."/>
        </authorList>
    </citation>
    <scope>NUCLEOTIDE SEQUENCE</scope>
    <source>
        <strain evidence="16">ChiHejej3B27-2180</strain>
    </source>
</reference>
<dbReference type="Gene3D" id="3.40.630.10">
    <property type="entry name" value="Zn peptidases"/>
    <property type="match status" value="2"/>
</dbReference>
<dbReference type="GO" id="GO:0019877">
    <property type="term" value="P:diaminopimelate biosynthetic process"/>
    <property type="evidence" value="ECO:0007669"/>
    <property type="project" value="UniProtKB-KW"/>
</dbReference>
<protein>
    <recommendedName>
        <fullName evidence="6">Probable succinyl-diaminopimelate desuccinylase</fullName>
        <ecNumber evidence="5">3.5.1.18</ecNumber>
    </recommendedName>
</protein>
<dbReference type="PROSITE" id="PS00759">
    <property type="entry name" value="ARGE_DAPE_CPG2_2"/>
    <property type="match status" value="1"/>
</dbReference>
<comment type="cofactor">
    <cofactor evidence="1">
        <name>Co(2+)</name>
        <dbReference type="ChEBI" id="CHEBI:48828"/>
    </cofactor>
</comment>
<dbReference type="InterPro" id="IPR011650">
    <property type="entry name" value="Peptidase_M20_dimer"/>
</dbReference>
<dbReference type="InterPro" id="IPR001261">
    <property type="entry name" value="ArgE/DapE_CS"/>
</dbReference>
<dbReference type="Pfam" id="PF07687">
    <property type="entry name" value="M20_dimer"/>
    <property type="match status" value="1"/>
</dbReference>
<evidence type="ECO:0000256" key="7">
    <source>
        <dbReference type="ARBA" id="ARBA00022605"/>
    </source>
</evidence>
<dbReference type="GO" id="GO:0009014">
    <property type="term" value="F:succinyl-diaminopimelate desuccinylase activity"/>
    <property type="evidence" value="ECO:0007669"/>
    <property type="project" value="UniProtKB-EC"/>
</dbReference>
<dbReference type="AlphaFoldDB" id="A0A9D1QPW1"/>
<evidence type="ECO:0000256" key="10">
    <source>
        <dbReference type="ARBA" id="ARBA00022833"/>
    </source>
</evidence>
<dbReference type="NCBIfam" id="TIGR01910">
    <property type="entry name" value="DapE-ArgE"/>
    <property type="match status" value="1"/>
</dbReference>
<dbReference type="Gene3D" id="3.30.70.360">
    <property type="match status" value="1"/>
</dbReference>
<dbReference type="SUPFAM" id="SSF55031">
    <property type="entry name" value="Bacterial exopeptidase dimerisation domain"/>
    <property type="match status" value="1"/>
</dbReference>
<comment type="cofactor">
    <cofactor evidence="2">
        <name>Zn(2+)</name>
        <dbReference type="ChEBI" id="CHEBI:29105"/>
    </cofactor>
</comment>
<evidence type="ECO:0000256" key="5">
    <source>
        <dbReference type="ARBA" id="ARBA00011921"/>
    </source>
</evidence>
<evidence type="ECO:0000259" key="15">
    <source>
        <dbReference type="Pfam" id="PF07687"/>
    </source>
</evidence>
<evidence type="ECO:0000256" key="4">
    <source>
        <dbReference type="ARBA" id="ARBA00006247"/>
    </source>
</evidence>
<keyword evidence="10" id="KW-0862">Zinc</keyword>
<feature type="domain" description="Peptidase M20 dimerisation" evidence="15">
    <location>
        <begin position="177"/>
        <end position="280"/>
    </location>
</feature>
<dbReference type="EC" id="3.5.1.18" evidence="5"/>
<evidence type="ECO:0000256" key="13">
    <source>
        <dbReference type="ARBA" id="ARBA00023285"/>
    </source>
</evidence>
<evidence type="ECO:0000256" key="6">
    <source>
        <dbReference type="ARBA" id="ARBA00016853"/>
    </source>
</evidence>
<evidence type="ECO:0000256" key="1">
    <source>
        <dbReference type="ARBA" id="ARBA00001941"/>
    </source>
</evidence>
<reference evidence="16" key="1">
    <citation type="journal article" date="2021" name="PeerJ">
        <title>Extensive microbial diversity within the chicken gut microbiome revealed by metagenomics and culture.</title>
        <authorList>
            <person name="Gilroy R."/>
            <person name="Ravi A."/>
            <person name="Getino M."/>
            <person name="Pursley I."/>
            <person name="Horton D.L."/>
            <person name="Alikhan N.F."/>
            <person name="Baker D."/>
            <person name="Gharbi K."/>
            <person name="Hall N."/>
            <person name="Watson M."/>
            <person name="Adriaenssens E.M."/>
            <person name="Foster-Nyarko E."/>
            <person name="Jarju S."/>
            <person name="Secka A."/>
            <person name="Antonio M."/>
            <person name="Oren A."/>
            <person name="Chaudhuri R.R."/>
            <person name="La Ragione R."/>
            <person name="Hildebrand F."/>
            <person name="Pallen M.J."/>
        </authorList>
    </citation>
    <scope>NUCLEOTIDE SEQUENCE</scope>
    <source>
        <strain evidence="16">ChiHejej3B27-2180</strain>
    </source>
</reference>
<keyword evidence="12" id="KW-0457">Lysine biosynthesis</keyword>
<evidence type="ECO:0000256" key="12">
    <source>
        <dbReference type="ARBA" id="ARBA00023154"/>
    </source>
</evidence>
<keyword evidence="13" id="KW-0170">Cobalt</keyword>
<dbReference type="SUPFAM" id="SSF53187">
    <property type="entry name" value="Zn-dependent exopeptidases"/>
    <property type="match status" value="1"/>
</dbReference>
<comment type="catalytic activity">
    <reaction evidence="14">
        <text>N-succinyl-(2S,6S)-2,6-diaminopimelate + H2O = (2S,6S)-2,6-diaminopimelate + succinate</text>
        <dbReference type="Rhea" id="RHEA:22608"/>
        <dbReference type="ChEBI" id="CHEBI:15377"/>
        <dbReference type="ChEBI" id="CHEBI:30031"/>
        <dbReference type="ChEBI" id="CHEBI:57609"/>
        <dbReference type="ChEBI" id="CHEBI:58087"/>
        <dbReference type="EC" id="3.5.1.18"/>
    </reaction>
</comment>
<dbReference type="PANTHER" id="PTHR43808">
    <property type="entry name" value="ACETYLORNITHINE DEACETYLASE"/>
    <property type="match status" value="1"/>
</dbReference>
<evidence type="ECO:0000256" key="14">
    <source>
        <dbReference type="ARBA" id="ARBA00051301"/>
    </source>
</evidence>
<dbReference type="PANTHER" id="PTHR43808:SF8">
    <property type="entry name" value="PEPTIDASE M20 DIMERISATION DOMAIN-CONTAINING PROTEIN"/>
    <property type="match status" value="1"/>
</dbReference>
<evidence type="ECO:0000313" key="17">
    <source>
        <dbReference type="Proteomes" id="UP000886878"/>
    </source>
</evidence>
<evidence type="ECO:0000256" key="3">
    <source>
        <dbReference type="ARBA" id="ARBA00005130"/>
    </source>
</evidence>
<accession>A0A9D1QPW1</accession>
<comment type="pathway">
    <text evidence="3">Amino-acid biosynthesis; L-lysine biosynthesis via DAP pathway; LL-2,6-diaminopimelate from (S)-tetrahydrodipicolinate (succinylase route): step 3/3.</text>
</comment>
<evidence type="ECO:0000256" key="9">
    <source>
        <dbReference type="ARBA" id="ARBA00022801"/>
    </source>
</evidence>
<dbReference type="InterPro" id="IPR050072">
    <property type="entry name" value="Peptidase_M20A"/>
</dbReference>
<dbReference type="CDD" id="cd08659">
    <property type="entry name" value="M20_ArgE_DapE-like"/>
    <property type="match status" value="1"/>
</dbReference>
<organism evidence="16 17">
    <name type="scientific">Candidatus Limosilactobacillus merdipullorum</name>
    <dbReference type="NCBI Taxonomy" id="2838653"/>
    <lineage>
        <taxon>Bacteria</taxon>
        <taxon>Bacillati</taxon>
        <taxon>Bacillota</taxon>
        <taxon>Bacilli</taxon>
        <taxon>Lactobacillales</taxon>
        <taxon>Lactobacillaceae</taxon>
        <taxon>Limosilactobacillus</taxon>
    </lineage>
</organism>
<dbReference type="Proteomes" id="UP000886878">
    <property type="component" value="Unassembled WGS sequence"/>
</dbReference>
<evidence type="ECO:0000256" key="11">
    <source>
        <dbReference type="ARBA" id="ARBA00022915"/>
    </source>
</evidence>
<keyword evidence="11" id="KW-0220">Diaminopimelate biosynthesis</keyword>
<dbReference type="InterPro" id="IPR002933">
    <property type="entry name" value="Peptidase_M20"/>
</dbReference>
<keyword evidence="8" id="KW-0479">Metal-binding</keyword>
<keyword evidence="7" id="KW-0028">Amino-acid biosynthesis</keyword>
<dbReference type="EMBL" id="DXGK01000117">
    <property type="protein sequence ID" value="HIW70818.1"/>
    <property type="molecule type" value="Genomic_DNA"/>
</dbReference>
<gene>
    <name evidence="16" type="ORF">H9876_05580</name>
</gene>
<dbReference type="InterPro" id="IPR036264">
    <property type="entry name" value="Bact_exopeptidase_dim_dom"/>
</dbReference>
<comment type="similarity">
    <text evidence="4">Belongs to the peptidase M20A family.</text>
</comment>
<evidence type="ECO:0000313" key="16">
    <source>
        <dbReference type="EMBL" id="HIW70818.1"/>
    </source>
</evidence>
<comment type="caution">
    <text evidence="16">The sequence shown here is derived from an EMBL/GenBank/DDBJ whole genome shotgun (WGS) entry which is preliminary data.</text>
</comment>
<name>A0A9D1QPW1_9LACO</name>
<evidence type="ECO:0000256" key="8">
    <source>
        <dbReference type="ARBA" id="ARBA00022723"/>
    </source>
</evidence>
<dbReference type="InterPro" id="IPR010182">
    <property type="entry name" value="ArgE/DapE"/>
</dbReference>
<proteinExistence type="inferred from homology"/>
<evidence type="ECO:0000256" key="2">
    <source>
        <dbReference type="ARBA" id="ARBA00001947"/>
    </source>
</evidence>
<dbReference type="NCBIfam" id="NF006365">
    <property type="entry name" value="PRK08588.1"/>
    <property type="match status" value="1"/>
</dbReference>
<sequence length="383" mass="41641">MDKDQELTILKKVINIKTVNANESELADYLASLFAPYHDKGVKIEKINYAPGRDNLVVTIGHGGKVLGFTGHMDVVDPGNLDAWQTDPFNAEVKDGKLYGRGACDMKSGLAAVVASLLNMLEAGQELPGTIKLLATVGEETGNYGAAELTKKGYADDLDALIVCEPNNDLYNVTYACKGVIDYYVTAVGKAAHSSRPQYGVNAIDHLMEFAQLAKEKLNQFDHADPVLGKLTHIASKISGGEQINSVPSHAVLGGNIRTIPEYPNQVVYQALDGIIEQLNQQPDHQLSIRYSFPEEPMGGDKNSPLLRQVQAVAQQTLGITPQPTTSTGANDGQEFTQAKKNFTILIIGPGGDCSHMPNEYVELSAYYQAIEFYQQFAKAFFN</sequence>
<keyword evidence="9" id="KW-0378">Hydrolase</keyword>
<dbReference type="PROSITE" id="PS00758">
    <property type="entry name" value="ARGE_DAPE_CPG2_1"/>
    <property type="match status" value="1"/>
</dbReference>
<dbReference type="GO" id="GO:0009085">
    <property type="term" value="P:lysine biosynthetic process"/>
    <property type="evidence" value="ECO:0007669"/>
    <property type="project" value="UniProtKB-KW"/>
</dbReference>
<dbReference type="GO" id="GO:0046872">
    <property type="term" value="F:metal ion binding"/>
    <property type="evidence" value="ECO:0007669"/>
    <property type="project" value="UniProtKB-KW"/>
</dbReference>